<dbReference type="InterPro" id="IPR005098">
    <property type="entry name" value="DUF281"/>
</dbReference>
<evidence type="ECO:0000313" key="2">
    <source>
        <dbReference type="EMBL" id="EGT31796.1"/>
    </source>
</evidence>
<name>G0NIB6_CAEBE</name>
<evidence type="ECO:0000313" key="3">
    <source>
        <dbReference type="Proteomes" id="UP000008068"/>
    </source>
</evidence>
<dbReference type="EMBL" id="GL379889">
    <property type="protein sequence ID" value="EGT31796.1"/>
    <property type="molecule type" value="Genomic_DNA"/>
</dbReference>
<dbReference type="AlphaFoldDB" id="G0NIB6"/>
<feature type="domain" description="DUF281" evidence="1">
    <location>
        <begin position="51"/>
        <end position="110"/>
    </location>
</feature>
<evidence type="ECO:0000259" key="1">
    <source>
        <dbReference type="Pfam" id="PF03436"/>
    </source>
</evidence>
<keyword evidence="3" id="KW-1185">Reference proteome</keyword>
<dbReference type="Pfam" id="PF03436">
    <property type="entry name" value="DUF281"/>
    <property type="match status" value="1"/>
</dbReference>
<reference evidence="3" key="1">
    <citation type="submission" date="2011-07" db="EMBL/GenBank/DDBJ databases">
        <authorList>
            <consortium name="Caenorhabditis brenneri Sequencing and Analysis Consortium"/>
            <person name="Wilson R.K."/>
        </authorList>
    </citation>
    <scope>NUCLEOTIDE SEQUENCE [LARGE SCALE GENOMIC DNA]</scope>
    <source>
        <strain evidence="3">PB2801</strain>
    </source>
</reference>
<proteinExistence type="predicted"/>
<organism evidence="3">
    <name type="scientific">Caenorhabditis brenneri</name>
    <name type="common">Nematode worm</name>
    <dbReference type="NCBI Taxonomy" id="135651"/>
    <lineage>
        <taxon>Eukaryota</taxon>
        <taxon>Metazoa</taxon>
        <taxon>Ecdysozoa</taxon>
        <taxon>Nematoda</taxon>
        <taxon>Chromadorea</taxon>
        <taxon>Rhabditida</taxon>
        <taxon>Rhabditina</taxon>
        <taxon>Rhabditomorpha</taxon>
        <taxon>Rhabditoidea</taxon>
        <taxon>Rhabditidae</taxon>
        <taxon>Peloderinae</taxon>
        <taxon>Caenorhabditis</taxon>
    </lineage>
</organism>
<protein>
    <recommendedName>
        <fullName evidence="1">DUF281 domain-containing protein</fullName>
    </recommendedName>
</protein>
<accession>G0NIB6</accession>
<gene>
    <name evidence="2" type="ORF">CAEBREN_08005</name>
</gene>
<dbReference type="Proteomes" id="UP000008068">
    <property type="component" value="Unassembled WGS sequence"/>
</dbReference>
<dbReference type="InParanoid" id="G0NIB6"/>
<sequence length="136" mass="15541">MIPFLSLLFIQFSRIENLKYEICKCPCKMERRNREKIVRTEKITVELPLEDGCKRTRVTCKREGVSKCRLVDALLEPYGVETYAGTPTLGIEYGVTSMTAILSCEEDGAYYGIEEFCTNGEKVKIDGIYCHFAECE</sequence>
<dbReference type="HOGENOM" id="CLU_1877247_0_0_1"/>